<organism evidence="1 2">
    <name type="scientific">Microctonus hyperodae</name>
    <name type="common">Parasitoid wasp</name>
    <dbReference type="NCBI Taxonomy" id="165561"/>
    <lineage>
        <taxon>Eukaryota</taxon>
        <taxon>Metazoa</taxon>
        <taxon>Ecdysozoa</taxon>
        <taxon>Arthropoda</taxon>
        <taxon>Hexapoda</taxon>
        <taxon>Insecta</taxon>
        <taxon>Pterygota</taxon>
        <taxon>Neoptera</taxon>
        <taxon>Endopterygota</taxon>
        <taxon>Hymenoptera</taxon>
        <taxon>Apocrita</taxon>
        <taxon>Ichneumonoidea</taxon>
        <taxon>Braconidae</taxon>
        <taxon>Euphorinae</taxon>
        <taxon>Microctonus</taxon>
    </lineage>
</organism>
<comment type="caution">
    <text evidence="1">The sequence shown here is derived from an EMBL/GenBank/DDBJ whole genome shotgun (WGS) entry which is preliminary data.</text>
</comment>
<dbReference type="EMBL" id="JAQQBR010000005">
    <property type="protein sequence ID" value="KAK0174988.1"/>
    <property type="molecule type" value="Genomic_DNA"/>
</dbReference>
<dbReference type="Proteomes" id="UP001168972">
    <property type="component" value="Unassembled WGS sequence"/>
</dbReference>
<dbReference type="AlphaFoldDB" id="A0AA39FSU2"/>
<evidence type="ECO:0000313" key="1">
    <source>
        <dbReference type="EMBL" id="KAK0174988.1"/>
    </source>
</evidence>
<gene>
    <name evidence="1" type="ORF">PV327_008774</name>
</gene>
<reference evidence="1" key="1">
    <citation type="journal article" date="2023" name="bioRxiv">
        <title>Scaffold-level genome assemblies of two parasitoid biocontrol wasps reveal the parthenogenesis mechanism and an associated novel virus.</title>
        <authorList>
            <person name="Inwood S."/>
            <person name="Skelly J."/>
            <person name="Guhlin J."/>
            <person name="Harrop T."/>
            <person name="Goldson S."/>
            <person name="Dearden P."/>
        </authorList>
    </citation>
    <scope>NUCLEOTIDE SEQUENCE</scope>
    <source>
        <strain evidence="1">Lincoln</strain>
        <tissue evidence="1">Whole body</tissue>
    </source>
</reference>
<accession>A0AA39FSU2</accession>
<sequence length="103" mass="11873">MDPDTSNDSLITTWKQISNENVQCLNELLKTSHLTLCEKLHILTTVTHLKSLSTKFKEHQHQRNHHRVVSPMSLVIILESMIIRFSEMMPKQHSIAESKLASL</sequence>
<evidence type="ECO:0000313" key="2">
    <source>
        <dbReference type="Proteomes" id="UP001168972"/>
    </source>
</evidence>
<name>A0AA39FSU2_MICHY</name>
<protein>
    <submittedName>
        <fullName evidence="1">Uncharacterized protein</fullName>
    </submittedName>
</protein>
<reference evidence="1" key="2">
    <citation type="submission" date="2023-03" db="EMBL/GenBank/DDBJ databases">
        <authorList>
            <person name="Inwood S.N."/>
            <person name="Skelly J.G."/>
            <person name="Guhlin J."/>
            <person name="Harrop T.W.R."/>
            <person name="Goldson S.G."/>
            <person name="Dearden P.K."/>
        </authorList>
    </citation>
    <scope>NUCLEOTIDE SEQUENCE</scope>
    <source>
        <strain evidence="1">Lincoln</strain>
        <tissue evidence="1">Whole body</tissue>
    </source>
</reference>
<keyword evidence="2" id="KW-1185">Reference proteome</keyword>
<proteinExistence type="predicted"/>